<dbReference type="AlphaFoldDB" id="A0A6M3K5T8"/>
<name>A0A6M3K5T8_9ZZZZ</name>
<protein>
    <submittedName>
        <fullName evidence="1">Uncharacterized protein</fullName>
    </submittedName>
</protein>
<gene>
    <name evidence="1" type="ORF">MM415A01353_0001</name>
</gene>
<accession>A0A6M3K5T8</accession>
<dbReference type="EMBL" id="MT142269">
    <property type="protein sequence ID" value="QJA77191.1"/>
    <property type="molecule type" value="Genomic_DNA"/>
</dbReference>
<sequence length="79" mass="9298">MLIKEGNEHPEEHKRAKVIPEKLINSCFDCPDARFGYCEYECKQTGEKSKFDIEDYRAGKLPFLKDCPLEDVEEWKEAQ</sequence>
<reference evidence="1" key="1">
    <citation type="submission" date="2020-03" db="EMBL/GenBank/DDBJ databases">
        <title>The deep terrestrial virosphere.</title>
        <authorList>
            <person name="Holmfeldt K."/>
            <person name="Nilsson E."/>
            <person name="Simone D."/>
            <person name="Lopez-Fernandez M."/>
            <person name="Wu X."/>
            <person name="de Brujin I."/>
            <person name="Lundin D."/>
            <person name="Andersson A."/>
            <person name="Bertilsson S."/>
            <person name="Dopson M."/>
        </authorList>
    </citation>
    <scope>NUCLEOTIDE SEQUENCE</scope>
    <source>
        <strain evidence="1">MM415A01353</strain>
    </source>
</reference>
<proteinExistence type="predicted"/>
<evidence type="ECO:0000313" key="1">
    <source>
        <dbReference type="EMBL" id="QJA77191.1"/>
    </source>
</evidence>
<organism evidence="1">
    <name type="scientific">viral metagenome</name>
    <dbReference type="NCBI Taxonomy" id="1070528"/>
    <lineage>
        <taxon>unclassified sequences</taxon>
        <taxon>metagenomes</taxon>
        <taxon>organismal metagenomes</taxon>
    </lineage>
</organism>